<dbReference type="CDD" id="cd02199">
    <property type="entry name" value="YjgF_YER057c_UK114_like_1"/>
    <property type="match status" value="1"/>
</dbReference>
<dbReference type="RefSeq" id="WP_035614202.1">
    <property type="nucleotide sequence ID" value="NZ_ARYK01000001.1"/>
</dbReference>
<evidence type="ECO:0000259" key="1">
    <source>
        <dbReference type="Pfam" id="PF14588"/>
    </source>
</evidence>
<organism evidence="2 3">
    <name type="scientific">Hyphomonas johnsonii MHS-2</name>
    <dbReference type="NCBI Taxonomy" id="1280950"/>
    <lineage>
        <taxon>Bacteria</taxon>
        <taxon>Pseudomonadati</taxon>
        <taxon>Pseudomonadota</taxon>
        <taxon>Alphaproteobacteria</taxon>
        <taxon>Hyphomonadales</taxon>
        <taxon>Hyphomonadaceae</taxon>
        <taxon>Hyphomonas</taxon>
    </lineage>
</organism>
<dbReference type="eggNOG" id="COG0251">
    <property type="taxonomic scope" value="Bacteria"/>
</dbReference>
<dbReference type="SUPFAM" id="SSF55298">
    <property type="entry name" value="YjgF-like"/>
    <property type="match status" value="1"/>
</dbReference>
<keyword evidence="3" id="KW-1185">Reference proteome</keyword>
<proteinExistence type="predicted"/>
<dbReference type="Gene3D" id="3.30.1330.40">
    <property type="entry name" value="RutC-like"/>
    <property type="match status" value="1"/>
</dbReference>
<evidence type="ECO:0000313" key="3">
    <source>
        <dbReference type="Proteomes" id="UP000025171"/>
    </source>
</evidence>
<dbReference type="Proteomes" id="UP000025171">
    <property type="component" value="Unassembled WGS sequence"/>
</dbReference>
<dbReference type="EMBL" id="ARYK01000001">
    <property type="protein sequence ID" value="KCZ94027.1"/>
    <property type="molecule type" value="Genomic_DNA"/>
</dbReference>
<dbReference type="AlphaFoldDB" id="A0A059FTX7"/>
<name>A0A059FTX7_9PROT</name>
<dbReference type="STRING" id="1280950.HJO_01590"/>
<sequence length="153" mass="15962">MPTPEARLDALGIELPAPMKPVATYVPYVITGNLLFVSGQVSATPTGRITGRLGDDMELSAGQHAARQCGINLIAQCKAAVGDLSRVRRVVKLGGFVNAAPHFTDIPQVINGCSDLMVEVFGDAGRHARSAVACPVLPLGVAVEVDGIFEIAD</sequence>
<dbReference type="PANTHER" id="PTHR43760:SF1">
    <property type="entry name" value="ENDORIBONUCLEASE L-PSP_CHORISMATE MUTASE-LIKE DOMAIN-CONTAINING PROTEIN"/>
    <property type="match status" value="1"/>
</dbReference>
<dbReference type="PANTHER" id="PTHR43760">
    <property type="entry name" value="ENDORIBONUCLEASE-RELATED"/>
    <property type="match status" value="1"/>
</dbReference>
<dbReference type="InterPro" id="IPR013813">
    <property type="entry name" value="Endoribo_LPSP/chorism_mut-like"/>
</dbReference>
<evidence type="ECO:0000313" key="2">
    <source>
        <dbReference type="EMBL" id="KCZ94027.1"/>
    </source>
</evidence>
<dbReference type="PATRIC" id="fig|1280950.3.peg.328"/>
<comment type="caution">
    <text evidence="2">The sequence shown here is derived from an EMBL/GenBank/DDBJ whole genome shotgun (WGS) entry which is preliminary data.</text>
</comment>
<gene>
    <name evidence="2" type="ORF">HJO_01590</name>
</gene>
<dbReference type="OrthoDB" id="9806350at2"/>
<protein>
    <submittedName>
        <fullName evidence="2">Putative endoribonuclease L-PSP</fullName>
    </submittedName>
</protein>
<feature type="domain" description="Endoribonuclease L-PSP/chorismate mutase-like" evidence="1">
    <location>
        <begin position="5"/>
        <end position="141"/>
    </location>
</feature>
<dbReference type="Pfam" id="PF14588">
    <property type="entry name" value="YjgF_endoribonc"/>
    <property type="match status" value="1"/>
</dbReference>
<accession>A0A059FTX7</accession>
<dbReference type="InterPro" id="IPR035959">
    <property type="entry name" value="RutC-like_sf"/>
</dbReference>
<reference evidence="2 3" key="1">
    <citation type="journal article" date="2014" name="Antonie Van Leeuwenhoek">
        <title>Hyphomonas beringensis sp. nov. and Hyphomonas chukchiensis sp. nov., isolated from surface seawater of the Bering Sea and Chukchi Sea.</title>
        <authorList>
            <person name="Li C."/>
            <person name="Lai Q."/>
            <person name="Li G."/>
            <person name="Dong C."/>
            <person name="Wang J."/>
            <person name="Liao Y."/>
            <person name="Shao Z."/>
        </authorList>
    </citation>
    <scope>NUCLEOTIDE SEQUENCE [LARGE SCALE GENOMIC DNA]</scope>
    <source>
        <strain evidence="2 3">MHS-2</strain>
    </source>
</reference>